<keyword evidence="1" id="KW-1133">Transmembrane helix</keyword>
<dbReference type="InterPro" id="IPR021354">
    <property type="entry name" value="DUF2975"/>
</dbReference>
<dbReference type="Pfam" id="PF11188">
    <property type="entry name" value="DUF2975"/>
    <property type="match status" value="1"/>
</dbReference>
<evidence type="ECO:0000313" key="6">
    <source>
        <dbReference type="Proteomes" id="UP000282185"/>
    </source>
</evidence>
<feature type="transmembrane region" description="Helical" evidence="1">
    <location>
        <begin position="12"/>
        <end position="32"/>
    </location>
</feature>
<evidence type="ECO:0000313" key="5">
    <source>
        <dbReference type="Proteomes" id="UP000254236"/>
    </source>
</evidence>
<keyword evidence="1" id="KW-0472">Membrane</keyword>
<organism evidence="4 6">
    <name type="scientific">Brachybacterium saurashtrense</name>
    <dbReference type="NCBI Taxonomy" id="556288"/>
    <lineage>
        <taxon>Bacteria</taxon>
        <taxon>Bacillati</taxon>
        <taxon>Actinomycetota</taxon>
        <taxon>Actinomycetes</taxon>
        <taxon>Micrococcales</taxon>
        <taxon>Dermabacteraceae</taxon>
        <taxon>Brachybacterium</taxon>
    </lineage>
</organism>
<protein>
    <submittedName>
        <fullName evidence="4">DUF2975 domain-containing protein</fullName>
    </submittedName>
</protein>
<sequence length="170" mass="17597">MSAVSIQILRVIIVIALLGSLMVQVLLVPSGWRELTGPGGGGPLSYALAVIAVLGVAALQVIGVSILRLLVLVRRGRVFSPRAFRWVDLIIGAVAAEAVLVFAVAVTAAIANRTHPGDELAPGAIGMICGLALVVAGVALVITVQRQLLVQAVEARDRAATLQSELDEVI</sequence>
<dbReference type="RefSeq" id="WP_115412068.1">
    <property type="nucleotide sequence ID" value="NZ_CP031356.1"/>
</dbReference>
<evidence type="ECO:0000313" key="2">
    <source>
        <dbReference type="EMBL" id="AXK44313.1"/>
    </source>
</evidence>
<reference evidence="4 6" key="2">
    <citation type="submission" date="2018-08" db="EMBL/GenBank/DDBJ databases">
        <title>Brachybacterium saurashtrense DSM 23186.</title>
        <authorList>
            <person name="Li Y."/>
        </authorList>
    </citation>
    <scope>NUCLEOTIDE SEQUENCE [LARGE SCALE GENOMIC DNA]</scope>
    <source>
        <strain evidence="4 6">DSM 23186</strain>
    </source>
</reference>
<reference evidence="2 5" key="1">
    <citation type="submission" date="2018-07" db="EMBL/GenBank/DDBJ databases">
        <title>Brachybacterium saurashtrense DSM 23186 genome sequence.</title>
        <authorList>
            <person name="Guo L."/>
        </authorList>
    </citation>
    <scope>NUCLEOTIDE SEQUENCE [LARGE SCALE GENOMIC DNA]</scope>
    <source>
        <strain evidence="2 5">DSM 23186</strain>
    </source>
</reference>
<dbReference type="EMBL" id="CP031356">
    <property type="protein sequence ID" value="AXK44313.1"/>
    <property type="molecule type" value="Genomic_DNA"/>
</dbReference>
<keyword evidence="5" id="KW-1185">Reference proteome</keyword>
<dbReference type="EMBL" id="QSWH01000008">
    <property type="protein sequence ID" value="RRR21349.1"/>
    <property type="molecule type" value="Genomic_DNA"/>
</dbReference>
<feature type="transmembrane region" description="Helical" evidence="1">
    <location>
        <begin position="83"/>
        <end position="111"/>
    </location>
</feature>
<evidence type="ECO:0000256" key="1">
    <source>
        <dbReference type="SAM" id="Phobius"/>
    </source>
</evidence>
<feature type="transmembrane region" description="Helical" evidence="1">
    <location>
        <begin position="123"/>
        <end position="144"/>
    </location>
</feature>
<dbReference type="Proteomes" id="UP000282185">
    <property type="component" value="Unassembled WGS sequence"/>
</dbReference>
<keyword evidence="1" id="KW-0812">Transmembrane</keyword>
<dbReference type="KEGG" id="bsau:DWV08_00870"/>
<dbReference type="OrthoDB" id="3240470at2"/>
<evidence type="ECO:0000313" key="3">
    <source>
        <dbReference type="EMBL" id="RRR21349.1"/>
    </source>
</evidence>
<name>A0A345YK61_9MICO</name>
<proteinExistence type="predicted"/>
<feature type="transmembrane region" description="Helical" evidence="1">
    <location>
        <begin position="44"/>
        <end position="71"/>
    </location>
</feature>
<dbReference type="AlphaFoldDB" id="A0A345YK61"/>
<accession>A0A345YK61</accession>
<evidence type="ECO:0000313" key="4">
    <source>
        <dbReference type="EMBL" id="RRR22924.1"/>
    </source>
</evidence>
<gene>
    <name evidence="2" type="ORF">DWV08_00870</name>
    <name evidence="4" type="ORF">DXU92_06000</name>
    <name evidence="3" type="ORF">DXU92_14770</name>
</gene>
<dbReference type="EMBL" id="QSWH01000003">
    <property type="protein sequence ID" value="RRR22924.1"/>
    <property type="molecule type" value="Genomic_DNA"/>
</dbReference>
<dbReference type="Proteomes" id="UP000254236">
    <property type="component" value="Chromosome"/>
</dbReference>